<dbReference type="Proteomes" id="UP001431776">
    <property type="component" value="Unassembled WGS sequence"/>
</dbReference>
<proteinExistence type="predicted"/>
<reference evidence="2" key="1">
    <citation type="submission" date="2023-05" db="EMBL/GenBank/DDBJ databases">
        <title>Anaerotaeda fermentans gen. nov., sp. nov., a novel anaerobic planctomycete of the new family within the order Sedimentisphaerales isolated from Taman Peninsula, Russia.</title>
        <authorList>
            <person name="Khomyakova M.A."/>
            <person name="Merkel A.Y."/>
            <person name="Slobodkin A.I."/>
        </authorList>
    </citation>
    <scope>NUCLEOTIDE SEQUENCE</scope>
    <source>
        <strain evidence="2">M17dextr</strain>
    </source>
</reference>
<evidence type="ECO:0000256" key="1">
    <source>
        <dbReference type="SAM" id="MobiDB-lite"/>
    </source>
</evidence>
<organism evidence="2 3">
    <name type="scientific">Anaerobaca lacustris</name>
    <dbReference type="NCBI Taxonomy" id="3044600"/>
    <lineage>
        <taxon>Bacteria</taxon>
        <taxon>Pseudomonadati</taxon>
        <taxon>Planctomycetota</taxon>
        <taxon>Phycisphaerae</taxon>
        <taxon>Sedimentisphaerales</taxon>
        <taxon>Anaerobacaceae</taxon>
        <taxon>Anaerobaca</taxon>
    </lineage>
</organism>
<evidence type="ECO:0000313" key="2">
    <source>
        <dbReference type="EMBL" id="MDI6447944.1"/>
    </source>
</evidence>
<evidence type="ECO:0000313" key="3">
    <source>
        <dbReference type="Proteomes" id="UP001431776"/>
    </source>
</evidence>
<keyword evidence="3" id="KW-1185">Reference proteome</keyword>
<feature type="region of interest" description="Disordered" evidence="1">
    <location>
        <begin position="133"/>
        <end position="158"/>
    </location>
</feature>
<protein>
    <submittedName>
        <fullName evidence="2">Uncharacterized protein</fullName>
    </submittedName>
</protein>
<name>A0AAW6TUL7_9BACT</name>
<feature type="compositionally biased region" description="Polar residues" evidence="1">
    <location>
        <begin position="133"/>
        <end position="145"/>
    </location>
</feature>
<dbReference type="RefSeq" id="WP_349243355.1">
    <property type="nucleotide sequence ID" value="NZ_JASCXX010000002.1"/>
</dbReference>
<comment type="caution">
    <text evidence="2">The sequence shown here is derived from an EMBL/GenBank/DDBJ whole genome shotgun (WGS) entry which is preliminary data.</text>
</comment>
<dbReference type="AlphaFoldDB" id="A0AAW6TUL7"/>
<sequence>MAKIVVSADELLDILHANELIPDQVTEIETEGQEIKLKVKTSWPVLKSVRVSVRFAGFDDGHIAFQLVTNRLIDTFDWLVEKMVDSLRLSDHGGRWEYPTLYVDVNRIVRGWIRGVDIDDMVFEDGHFHITTTHPPRQGASSDAMSDTDAGASFLPSL</sequence>
<accession>A0AAW6TUL7</accession>
<dbReference type="EMBL" id="JASCXX010000002">
    <property type="protein sequence ID" value="MDI6447944.1"/>
    <property type="molecule type" value="Genomic_DNA"/>
</dbReference>
<gene>
    <name evidence="2" type="ORF">QJ522_02715</name>
</gene>